<feature type="compositionally biased region" description="Basic and acidic residues" evidence="1">
    <location>
        <begin position="168"/>
        <end position="177"/>
    </location>
</feature>
<protein>
    <submittedName>
        <fullName evidence="3">Uncharacterized protein</fullName>
    </submittedName>
</protein>
<feature type="transmembrane region" description="Helical" evidence="2">
    <location>
        <begin position="132"/>
        <end position="153"/>
    </location>
</feature>
<evidence type="ECO:0000256" key="2">
    <source>
        <dbReference type="SAM" id="Phobius"/>
    </source>
</evidence>
<dbReference type="Proteomes" id="UP000614410">
    <property type="component" value="Unassembled WGS sequence"/>
</dbReference>
<dbReference type="AlphaFoldDB" id="A0A934KI48"/>
<feature type="transmembrane region" description="Helical" evidence="2">
    <location>
        <begin position="92"/>
        <end position="112"/>
    </location>
</feature>
<accession>A0A934KI48</accession>
<dbReference type="EMBL" id="JAEKNN010000031">
    <property type="protein sequence ID" value="MBJ7609211.1"/>
    <property type="molecule type" value="Genomic_DNA"/>
</dbReference>
<proteinExistence type="predicted"/>
<evidence type="ECO:0000313" key="3">
    <source>
        <dbReference type="EMBL" id="MBJ7609211.1"/>
    </source>
</evidence>
<gene>
    <name evidence="3" type="ORF">JF887_07235</name>
</gene>
<feature type="transmembrane region" description="Helical" evidence="2">
    <location>
        <begin position="43"/>
        <end position="71"/>
    </location>
</feature>
<sequence length="198" mass="20230">MSAAVFYVLAALIVLAALASVLAPSARLVLVAVMACEVLVGVLLIAAGAYLLGAIATVVPALSLLGVTALLRRAGYAPLLADAPGLATGWPLPVGAAGAIGVLLVWVTATRVDDVATSTSGPNLITLVHYRTPVSVGVAVVLAVVAIAGGLMIGRTGDDERVVDRAAESRRLREQRSRLRREHRAAARSQRDVGGGSQ</sequence>
<reference evidence="3 4" key="1">
    <citation type="submission" date="2020-10" db="EMBL/GenBank/DDBJ databases">
        <title>Ca. Dormibacterota MAGs.</title>
        <authorList>
            <person name="Montgomery K."/>
        </authorList>
    </citation>
    <scope>NUCLEOTIDE SEQUENCE [LARGE SCALE GENOMIC DNA]</scope>
    <source>
        <strain evidence="3">Mitchell_Peninsula_5</strain>
    </source>
</reference>
<keyword evidence="2" id="KW-1133">Transmembrane helix</keyword>
<evidence type="ECO:0000256" key="1">
    <source>
        <dbReference type="SAM" id="MobiDB-lite"/>
    </source>
</evidence>
<keyword evidence="2" id="KW-0472">Membrane</keyword>
<name>A0A934KI48_9BACT</name>
<comment type="caution">
    <text evidence="3">The sequence shown here is derived from an EMBL/GenBank/DDBJ whole genome shotgun (WGS) entry which is preliminary data.</text>
</comment>
<keyword evidence="2" id="KW-0812">Transmembrane</keyword>
<evidence type="ECO:0000313" key="4">
    <source>
        <dbReference type="Proteomes" id="UP000614410"/>
    </source>
</evidence>
<organism evidence="3 4">
    <name type="scientific">Candidatus Amunia macphersoniae</name>
    <dbReference type="NCBI Taxonomy" id="3127014"/>
    <lineage>
        <taxon>Bacteria</taxon>
        <taxon>Bacillati</taxon>
        <taxon>Candidatus Dormiibacterota</taxon>
        <taxon>Candidatus Dormibacteria</taxon>
        <taxon>Candidatus Aeolococcales</taxon>
        <taxon>Candidatus Aeolococcaceae</taxon>
        <taxon>Candidatus Amunia</taxon>
    </lineage>
</organism>
<feature type="region of interest" description="Disordered" evidence="1">
    <location>
        <begin position="168"/>
        <end position="198"/>
    </location>
</feature>